<dbReference type="CDD" id="cd04301">
    <property type="entry name" value="NAT_SF"/>
    <property type="match status" value="1"/>
</dbReference>
<dbReference type="InterPro" id="IPR016181">
    <property type="entry name" value="Acyl_CoA_acyltransferase"/>
</dbReference>
<proteinExistence type="predicted"/>
<protein>
    <submittedName>
        <fullName evidence="2">Acyl-CoA N-acyltransferase</fullName>
    </submittedName>
</protein>
<feature type="domain" description="N-acetyltransferase" evidence="1">
    <location>
        <begin position="93"/>
        <end position="227"/>
    </location>
</feature>
<name>A0A8H6I4G4_9AGAR</name>
<dbReference type="PANTHER" id="PTHR42791:SF1">
    <property type="entry name" value="N-ACETYLTRANSFERASE DOMAIN-CONTAINING PROTEIN"/>
    <property type="match status" value="1"/>
</dbReference>
<dbReference type="GO" id="GO:0016747">
    <property type="term" value="F:acyltransferase activity, transferring groups other than amino-acyl groups"/>
    <property type="evidence" value="ECO:0007669"/>
    <property type="project" value="InterPro"/>
</dbReference>
<evidence type="ECO:0000313" key="3">
    <source>
        <dbReference type="Proteomes" id="UP000521943"/>
    </source>
</evidence>
<dbReference type="OrthoDB" id="4738875at2759"/>
<evidence type="ECO:0000313" key="2">
    <source>
        <dbReference type="EMBL" id="KAF6757732.1"/>
    </source>
</evidence>
<dbReference type="Proteomes" id="UP000521943">
    <property type="component" value="Unassembled WGS sequence"/>
</dbReference>
<gene>
    <name evidence="2" type="ORF">DFP72DRAFT_1065531</name>
</gene>
<dbReference type="InterPro" id="IPR000182">
    <property type="entry name" value="GNAT_dom"/>
</dbReference>
<accession>A0A8H6I4G4</accession>
<comment type="caution">
    <text evidence="2">The sequence shown here is derived from an EMBL/GenBank/DDBJ whole genome shotgun (WGS) entry which is preliminary data.</text>
</comment>
<dbReference type="Pfam" id="PF13508">
    <property type="entry name" value="Acetyltransf_7"/>
    <property type="match status" value="1"/>
</dbReference>
<dbReference type="AlphaFoldDB" id="A0A8H6I4G4"/>
<sequence length="229" mass="25588">MSTTPLNFKIKHLNPPTENEINRIVDLFKAAFDGDHFGAVLSHGEGLNELQLRACVGAASLGGTIHVAVLPHEEGKEDEIVGAAVWFAPGQVLNSTYVRLEQRAAGWDQFMQAGSEGLRKWWNDYFIPLLIKHSADPTIYGGPSIYPSKTWDLHLFATLPTYQKRGVARALIAHAEAQARESGAMLVLETATELDVMIYERMGFEVRRRVEVQSPVGEARLWFMRKETV</sequence>
<keyword evidence="3" id="KW-1185">Reference proteome</keyword>
<dbReference type="EMBL" id="JACGCI010000021">
    <property type="protein sequence ID" value="KAF6757732.1"/>
    <property type="molecule type" value="Genomic_DNA"/>
</dbReference>
<reference evidence="2 3" key="1">
    <citation type="submission" date="2020-07" db="EMBL/GenBank/DDBJ databases">
        <title>Comparative genomics of pyrophilous fungi reveals a link between fire events and developmental genes.</title>
        <authorList>
            <consortium name="DOE Joint Genome Institute"/>
            <person name="Steindorff A.S."/>
            <person name="Carver A."/>
            <person name="Calhoun S."/>
            <person name="Stillman K."/>
            <person name="Liu H."/>
            <person name="Lipzen A."/>
            <person name="Pangilinan J."/>
            <person name="Labutti K."/>
            <person name="Bruns T.D."/>
            <person name="Grigoriev I.V."/>
        </authorList>
    </citation>
    <scope>NUCLEOTIDE SEQUENCE [LARGE SCALE GENOMIC DNA]</scope>
    <source>
        <strain evidence="2 3">CBS 144469</strain>
    </source>
</reference>
<evidence type="ECO:0000259" key="1">
    <source>
        <dbReference type="PROSITE" id="PS51186"/>
    </source>
</evidence>
<dbReference type="PROSITE" id="PS51186">
    <property type="entry name" value="GNAT"/>
    <property type="match status" value="1"/>
</dbReference>
<dbReference type="PANTHER" id="PTHR42791">
    <property type="entry name" value="GNAT FAMILY ACETYLTRANSFERASE"/>
    <property type="match status" value="1"/>
</dbReference>
<dbReference type="SUPFAM" id="SSF55729">
    <property type="entry name" value="Acyl-CoA N-acyltransferases (Nat)"/>
    <property type="match status" value="1"/>
</dbReference>
<dbReference type="Gene3D" id="3.40.630.30">
    <property type="match status" value="1"/>
</dbReference>
<organism evidence="2 3">
    <name type="scientific">Ephemerocybe angulata</name>
    <dbReference type="NCBI Taxonomy" id="980116"/>
    <lineage>
        <taxon>Eukaryota</taxon>
        <taxon>Fungi</taxon>
        <taxon>Dikarya</taxon>
        <taxon>Basidiomycota</taxon>
        <taxon>Agaricomycotina</taxon>
        <taxon>Agaricomycetes</taxon>
        <taxon>Agaricomycetidae</taxon>
        <taxon>Agaricales</taxon>
        <taxon>Agaricineae</taxon>
        <taxon>Psathyrellaceae</taxon>
        <taxon>Ephemerocybe</taxon>
    </lineage>
</organism>
<keyword evidence="2" id="KW-0012">Acyltransferase</keyword>
<dbReference type="InterPro" id="IPR052523">
    <property type="entry name" value="Trichothecene_AcTrans"/>
</dbReference>
<keyword evidence="2" id="KW-0808">Transferase</keyword>